<organism evidence="2 3">
    <name type="scientific">Sphingobium baderi LL03</name>
    <dbReference type="NCBI Taxonomy" id="1114964"/>
    <lineage>
        <taxon>Bacteria</taxon>
        <taxon>Pseudomonadati</taxon>
        <taxon>Pseudomonadota</taxon>
        <taxon>Alphaproteobacteria</taxon>
        <taxon>Sphingomonadales</taxon>
        <taxon>Sphingomonadaceae</taxon>
        <taxon>Sphingobium</taxon>
    </lineage>
</organism>
<gene>
    <name evidence="2" type="ORF">L485_01220</name>
</gene>
<dbReference type="SUPFAM" id="SSF54427">
    <property type="entry name" value="NTF2-like"/>
    <property type="match status" value="1"/>
</dbReference>
<feature type="domain" description="SnoaL-like" evidence="1">
    <location>
        <begin position="8"/>
        <end position="130"/>
    </location>
</feature>
<sequence>MKMTPIERRLLDELQIQKLAASYSHATLKLDGAAAAAVYTEDGILSAFYYPDIVGRAAIAEALTKTLAPLQFLVQNCGAGMIDIEGDTARASWSVTELLRYKDSEAVSCCFGTYEDQLVRTGEGWRFARRSFIPFYRGSMASTGKLYRDPEFANAFSPWPFLGRPLDPA</sequence>
<dbReference type="CDD" id="cd00531">
    <property type="entry name" value="NTF2_like"/>
    <property type="match status" value="1"/>
</dbReference>
<proteinExistence type="predicted"/>
<dbReference type="OrthoDB" id="7585039at2"/>
<evidence type="ECO:0000313" key="2">
    <source>
        <dbReference type="EMBL" id="EQB06271.1"/>
    </source>
</evidence>
<name>T0GQT7_9SPHN</name>
<dbReference type="AlphaFoldDB" id="T0GQT7"/>
<evidence type="ECO:0000313" key="3">
    <source>
        <dbReference type="Proteomes" id="UP000015524"/>
    </source>
</evidence>
<dbReference type="EMBL" id="ATIB01000017">
    <property type="protein sequence ID" value="EQB06271.1"/>
    <property type="molecule type" value="Genomic_DNA"/>
</dbReference>
<dbReference type="Gene3D" id="3.10.450.50">
    <property type="match status" value="1"/>
</dbReference>
<dbReference type="InterPro" id="IPR032710">
    <property type="entry name" value="NTF2-like_dom_sf"/>
</dbReference>
<dbReference type="PATRIC" id="fig|1114964.3.peg.217"/>
<dbReference type="eggNOG" id="COG4319">
    <property type="taxonomic scope" value="Bacteria"/>
</dbReference>
<keyword evidence="3" id="KW-1185">Reference proteome</keyword>
<evidence type="ECO:0000259" key="1">
    <source>
        <dbReference type="Pfam" id="PF13577"/>
    </source>
</evidence>
<protein>
    <recommendedName>
        <fullName evidence="1">SnoaL-like domain-containing protein</fullName>
    </recommendedName>
</protein>
<dbReference type="Proteomes" id="UP000015524">
    <property type="component" value="Unassembled WGS sequence"/>
</dbReference>
<dbReference type="InterPro" id="IPR037401">
    <property type="entry name" value="SnoaL-like"/>
</dbReference>
<reference evidence="2 3" key="1">
    <citation type="journal article" date="2013" name="Genome Announc.">
        <title>Draft Genome Sequence of a Hexachlorocyclohexane-Degrading Bacterium, Sphingobium baderi Strain LL03T.</title>
        <authorList>
            <person name="Kaur J."/>
            <person name="Verma H."/>
            <person name="Tripathi C."/>
            <person name="Khurana J.P."/>
            <person name="Lal R."/>
        </authorList>
    </citation>
    <scope>NUCLEOTIDE SEQUENCE [LARGE SCALE GENOMIC DNA]</scope>
    <source>
        <strain evidence="2 3">LL03</strain>
    </source>
</reference>
<comment type="caution">
    <text evidence="2">The sequence shown here is derived from an EMBL/GenBank/DDBJ whole genome shotgun (WGS) entry which is preliminary data.</text>
</comment>
<dbReference type="Pfam" id="PF13577">
    <property type="entry name" value="SnoaL_4"/>
    <property type="match status" value="1"/>
</dbReference>
<accession>T0GQT7</accession>